<evidence type="ECO:0000256" key="4">
    <source>
        <dbReference type="PIRSR" id="PIRSR006278-2"/>
    </source>
</evidence>
<sequence>MKLNTSPVTQHIFRNHNFYLKRDEQLHQHFSGNKARKFMRLLQEDYSGIDTLIGYGSIQANSLYSLAALCKIKKWKLEFYVQRIPNWLKEKPSGNYRGALDLGAQIIECSNAFGDEMTPAQYIKEIRNPQANCLVIPEGGRSYLAEKGIQGLATELLDWTRYKPNQQFAIALPSGTGTTALYLHKHLKEHNLPVLTCACVGGESYLREQWQELGEDDTPTILHADYKHHFGKLYKDEFKIWQDLEKNTNVEFDLLYDPYMWQCLLPWMDANPDVCILYIHQGGILGNETMLSRYQRKFEPDTSNSNTQIIAR</sequence>
<dbReference type="eggNOG" id="COG2515">
    <property type="taxonomic scope" value="Bacteria"/>
</dbReference>
<evidence type="ECO:0000256" key="3">
    <source>
        <dbReference type="ARBA" id="ARBA00022898"/>
    </source>
</evidence>
<evidence type="ECO:0000256" key="2">
    <source>
        <dbReference type="ARBA" id="ARBA00008639"/>
    </source>
</evidence>
<organism evidence="5 6">
    <name type="scientific">Vibrio halioticoli NBRC 102217</name>
    <dbReference type="NCBI Taxonomy" id="1219072"/>
    <lineage>
        <taxon>Bacteria</taxon>
        <taxon>Pseudomonadati</taxon>
        <taxon>Pseudomonadota</taxon>
        <taxon>Gammaproteobacteria</taxon>
        <taxon>Vibrionales</taxon>
        <taxon>Vibrionaceae</taxon>
        <taxon>Vibrio</taxon>
    </lineage>
</organism>
<dbReference type="Proteomes" id="UP000017800">
    <property type="component" value="Unassembled WGS sequence"/>
</dbReference>
<dbReference type="Gene3D" id="3.40.50.1100">
    <property type="match status" value="2"/>
</dbReference>
<dbReference type="PIRSF" id="PIRSF006278">
    <property type="entry name" value="ACCD_DCysDesulf"/>
    <property type="match status" value="1"/>
</dbReference>
<evidence type="ECO:0000313" key="6">
    <source>
        <dbReference type="Proteomes" id="UP000017800"/>
    </source>
</evidence>
<feature type="modified residue" description="N6-(pyridoxal phosphate)lysine" evidence="4">
    <location>
        <position position="34"/>
    </location>
</feature>
<gene>
    <name evidence="5" type="ORF">VHA01S_010_00430</name>
</gene>
<dbReference type="GO" id="GO:0019148">
    <property type="term" value="F:D-cysteine desulfhydrase activity"/>
    <property type="evidence" value="ECO:0007669"/>
    <property type="project" value="TreeGrafter"/>
</dbReference>
<dbReference type="InterPro" id="IPR036052">
    <property type="entry name" value="TrpB-like_PALP_sf"/>
</dbReference>
<protein>
    <recommendedName>
        <fullName evidence="7">Tryptophan synthase beta chain-like PALP domain-containing protein</fullName>
    </recommendedName>
</protein>
<keyword evidence="6" id="KW-1185">Reference proteome</keyword>
<dbReference type="AlphaFoldDB" id="V5FIK6"/>
<comment type="cofactor">
    <cofactor evidence="1">
        <name>pyridoxal 5'-phosphate</name>
        <dbReference type="ChEBI" id="CHEBI:597326"/>
    </cofactor>
</comment>
<evidence type="ECO:0008006" key="7">
    <source>
        <dbReference type="Google" id="ProtNLM"/>
    </source>
</evidence>
<dbReference type="PANTHER" id="PTHR43780:SF2">
    <property type="entry name" value="1-AMINOCYCLOPROPANE-1-CARBOXYLATE DEAMINASE-RELATED"/>
    <property type="match status" value="1"/>
</dbReference>
<dbReference type="RefSeq" id="WP_023403198.1">
    <property type="nucleotide sequence ID" value="NZ_BAUJ01000010.1"/>
</dbReference>
<dbReference type="SUPFAM" id="SSF53686">
    <property type="entry name" value="Tryptophan synthase beta subunit-like PLP-dependent enzymes"/>
    <property type="match status" value="1"/>
</dbReference>
<evidence type="ECO:0000313" key="5">
    <source>
        <dbReference type="EMBL" id="GAD88817.1"/>
    </source>
</evidence>
<reference evidence="5 6" key="1">
    <citation type="submission" date="2013-11" db="EMBL/GenBank/DDBJ databases">
        <title>Whole genome shotgun sequence of Vibrio halioticoli NBRC 102217.</title>
        <authorList>
            <person name="Isaki S."/>
            <person name="Kimura A."/>
            <person name="Ohji S."/>
            <person name="Hosoyama A."/>
            <person name="Fujita N."/>
            <person name="Hashimoto M."/>
            <person name="Hosoyama Y."/>
            <person name="Yamazoe A."/>
        </authorList>
    </citation>
    <scope>NUCLEOTIDE SEQUENCE [LARGE SCALE GENOMIC DNA]</scope>
    <source>
        <strain evidence="5 6">NBRC 102217</strain>
    </source>
</reference>
<dbReference type="InterPro" id="IPR027278">
    <property type="entry name" value="ACCD_DCysDesulf"/>
</dbReference>
<dbReference type="PANTHER" id="PTHR43780">
    <property type="entry name" value="1-AMINOCYCLOPROPANE-1-CARBOXYLATE DEAMINASE-RELATED"/>
    <property type="match status" value="1"/>
</dbReference>
<dbReference type="EMBL" id="BAUJ01000010">
    <property type="protein sequence ID" value="GAD88817.1"/>
    <property type="molecule type" value="Genomic_DNA"/>
</dbReference>
<comment type="similarity">
    <text evidence="2">Belongs to the ACC deaminase/D-cysteine desulfhydrase family.</text>
</comment>
<proteinExistence type="inferred from homology"/>
<name>V5FIK6_9VIBR</name>
<comment type="caution">
    <text evidence="5">The sequence shown here is derived from an EMBL/GenBank/DDBJ whole genome shotgun (WGS) entry which is preliminary data.</text>
</comment>
<keyword evidence="3 4" id="KW-0663">Pyridoxal phosphate</keyword>
<dbReference type="OrthoDB" id="9801249at2"/>
<accession>V5FIK6</accession>
<evidence type="ECO:0000256" key="1">
    <source>
        <dbReference type="ARBA" id="ARBA00001933"/>
    </source>
</evidence>